<proteinExistence type="predicted"/>
<protein>
    <submittedName>
        <fullName evidence="7">Hook-like protein</fullName>
    </submittedName>
</protein>
<dbReference type="Proteomes" id="UP000009168">
    <property type="component" value="Unassembled WGS sequence"/>
</dbReference>
<sequence length="683" mass="81235">MDQSGIHSNYNMDDIEQSVIEFLKTINNLSKTPQNLEELSDGIVLTELLSKINDSIFDVDQVERDTQDNWALNHRNIKRLIDSIEHYYHDILKLKDFDKDTYLDASEISRNKNKNEIVKLVELVLGIIVQSEQKSDFIHAITQLEKKYQAVLMHLMEKWIVQDRLHTDGDDNASMESMSSQRFNSASIQYNTQSYYYQQNQQLLKKIDELERENDVLNEKIEELRTEQIEKDRKILEYEKDFNKKDDEMKKLKLSRDSMMISLGMSTNEDIESVVKTKDLKIEQLNQTIVAVQQQAQLEKDKLNDEISLLNKKLKQLQKISESLDFYKQKYDEYTQLSEKFSEADKKAKQFDKNLQDKDSQIEMLMEKLQEFKQSYNEEKKKSMEKAIEISQRDNQIEQLRREVDQVQRKYQLQEEKLQDMSQILERYQQDESQSHSDYKKSSNQVSAKKVNDGPKGLSEDLNQIINDLERENILLKSEQTTLDPSVIHLEDASSLKEQINLLQTKLTEQIKIQHELESKLSVYEKCDVEKLKEENEKLKNDYQNLLAKSLKRKERREEEQEETLRSLQEEITRRESEIQQYQEKYQDQNSKILQLNSEKARLADEWEKKVNDLQKQIANYNQQISQLQNQIDQKDKKLDQQKQQYTNLFQNKQEELDILFGVLCEMRLKYQQIQSQEKTNCC</sequence>
<keyword evidence="2" id="KW-0963">Cytoplasm</keyword>
<dbReference type="GeneID" id="7844844"/>
<dbReference type="Pfam" id="PF19047">
    <property type="entry name" value="HOOK_N"/>
    <property type="match status" value="1"/>
</dbReference>
<feature type="coiled-coil region" evidence="4">
    <location>
        <begin position="193"/>
        <end position="241"/>
    </location>
</feature>
<dbReference type="InterPro" id="IPR001715">
    <property type="entry name" value="CH_dom"/>
</dbReference>
<gene>
    <name evidence="7" type="ORF">TTHERM_00191639</name>
</gene>
<evidence type="ECO:0000256" key="5">
    <source>
        <dbReference type="SAM" id="MobiDB-lite"/>
    </source>
</evidence>
<dbReference type="GO" id="GO:0030705">
    <property type="term" value="P:cytoskeleton-dependent intracellular transport"/>
    <property type="evidence" value="ECO:0007669"/>
    <property type="project" value="InterPro"/>
</dbReference>
<reference evidence="8" key="1">
    <citation type="journal article" date="2006" name="PLoS Biol.">
        <title>Macronuclear genome sequence of the ciliate Tetrahymena thermophila, a model eukaryote.</title>
        <authorList>
            <person name="Eisen J.A."/>
            <person name="Coyne R.S."/>
            <person name="Wu M."/>
            <person name="Wu D."/>
            <person name="Thiagarajan M."/>
            <person name="Wortman J.R."/>
            <person name="Badger J.H."/>
            <person name="Ren Q."/>
            <person name="Amedeo P."/>
            <person name="Jones K.M."/>
            <person name="Tallon L.J."/>
            <person name="Delcher A.L."/>
            <person name="Salzberg S.L."/>
            <person name="Silva J.C."/>
            <person name="Haas B.J."/>
            <person name="Majoros W.H."/>
            <person name="Farzad M."/>
            <person name="Carlton J.M."/>
            <person name="Smith R.K. Jr."/>
            <person name="Garg J."/>
            <person name="Pearlman R.E."/>
            <person name="Karrer K.M."/>
            <person name="Sun L."/>
            <person name="Manning G."/>
            <person name="Elde N.C."/>
            <person name="Turkewitz A.P."/>
            <person name="Asai D.J."/>
            <person name="Wilkes D.E."/>
            <person name="Wang Y."/>
            <person name="Cai H."/>
            <person name="Collins K."/>
            <person name="Stewart B.A."/>
            <person name="Lee S.R."/>
            <person name="Wilamowska K."/>
            <person name="Weinberg Z."/>
            <person name="Ruzzo W.L."/>
            <person name="Wloga D."/>
            <person name="Gaertig J."/>
            <person name="Frankel J."/>
            <person name="Tsao C.-C."/>
            <person name="Gorovsky M.A."/>
            <person name="Keeling P.J."/>
            <person name="Waller R.F."/>
            <person name="Patron N.J."/>
            <person name="Cherry J.M."/>
            <person name="Stover N.A."/>
            <person name="Krieger C.J."/>
            <person name="del Toro C."/>
            <person name="Ryder H.F."/>
            <person name="Williamson S.C."/>
            <person name="Barbeau R.A."/>
            <person name="Hamilton E.P."/>
            <person name="Orias E."/>
        </authorList>
    </citation>
    <scope>NUCLEOTIDE SEQUENCE [LARGE SCALE GENOMIC DNA]</scope>
    <source>
        <strain evidence="8">SB210</strain>
    </source>
</reference>
<dbReference type="GO" id="GO:0005737">
    <property type="term" value="C:cytoplasm"/>
    <property type="evidence" value="ECO:0007669"/>
    <property type="project" value="UniProtKB-SubCell"/>
</dbReference>
<dbReference type="EMBL" id="GG662693">
    <property type="protein sequence ID" value="EDK31697.2"/>
    <property type="molecule type" value="Genomic_DNA"/>
</dbReference>
<dbReference type="CDD" id="cd22211">
    <property type="entry name" value="HkD_SF"/>
    <property type="match status" value="1"/>
</dbReference>
<evidence type="ECO:0000256" key="2">
    <source>
        <dbReference type="ARBA" id="ARBA00022490"/>
    </source>
</evidence>
<dbReference type="PROSITE" id="PS50021">
    <property type="entry name" value="CH"/>
    <property type="match status" value="1"/>
</dbReference>
<dbReference type="InterPro" id="IPR043936">
    <property type="entry name" value="HOOK_N"/>
</dbReference>
<dbReference type="GO" id="GO:0031122">
    <property type="term" value="P:cytoplasmic microtubule organization"/>
    <property type="evidence" value="ECO:0007669"/>
    <property type="project" value="TreeGrafter"/>
</dbReference>
<dbReference type="SUPFAM" id="SSF116907">
    <property type="entry name" value="Hook domain"/>
    <property type="match status" value="1"/>
</dbReference>
<feature type="domain" description="Calponin-homology (CH)" evidence="6">
    <location>
        <begin position="13"/>
        <end position="128"/>
    </location>
</feature>
<dbReference type="InParanoid" id="A4VDS8"/>
<keyword evidence="3 4" id="KW-0175">Coiled coil</keyword>
<feature type="compositionally biased region" description="Basic and acidic residues" evidence="5">
    <location>
        <begin position="429"/>
        <end position="441"/>
    </location>
</feature>
<dbReference type="HOGENOM" id="CLU_430561_0_0_1"/>
<dbReference type="eggNOG" id="ENOG502R2Y9">
    <property type="taxonomic scope" value="Eukaryota"/>
</dbReference>
<comment type="subcellular location">
    <subcellularLocation>
        <location evidence="1">Cytoplasm</location>
    </subcellularLocation>
</comment>
<dbReference type="Gene3D" id="1.10.418.10">
    <property type="entry name" value="Calponin-like domain"/>
    <property type="match status" value="1"/>
</dbReference>
<dbReference type="KEGG" id="tet:TTHERM_00191639"/>
<dbReference type="OrthoDB" id="296466at2759"/>
<accession>A4VDS8</accession>
<dbReference type="InterPro" id="IPR036872">
    <property type="entry name" value="CH_dom_sf"/>
</dbReference>
<evidence type="ECO:0000259" key="6">
    <source>
        <dbReference type="PROSITE" id="PS50021"/>
    </source>
</evidence>
<dbReference type="AlphaFoldDB" id="A4VDS8"/>
<name>A4VDS8_TETTS</name>
<dbReference type="GO" id="GO:0008017">
    <property type="term" value="F:microtubule binding"/>
    <property type="evidence" value="ECO:0007669"/>
    <property type="project" value="TreeGrafter"/>
</dbReference>
<evidence type="ECO:0000256" key="4">
    <source>
        <dbReference type="SAM" id="Coils"/>
    </source>
</evidence>
<dbReference type="RefSeq" id="XP_001470825.2">
    <property type="nucleotide sequence ID" value="XM_001470775.2"/>
</dbReference>
<evidence type="ECO:0000256" key="1">
    <source>
        <dbReference type="ARBA" id="ARBA00004496"/>
    </source>
</evidence>
<feature type="region of interest" description="Disordered" evidence="5">
    <location>
        <begin position="429"/>
        <end position="459"/>
    </location>
</feature>
<evidence type="ECO:0000313" key="7">
    <source>
        <dbReference type="EMBL" id="EDK31697.2"/>
    </source>
</evidence>
<evidence type="ECO:0000256" key="3">
    <source>
        <dbReference type="ARBA" id="ARBA00023054"/>
    </source>
</evidence>
<feature type="coiled-coil region" evidence="4">
    <location>
        <begin position="529"/>
        <end position="652"/>
    </location>
</feature>
<evidence type="ECO:0000313" key="8">
    <source>
        <dbReference type="Proteomes" id="UP000009168"/>
    </source>
</evidence>
<organism evidence="7 8">
    <name type="scientific">Tetrahymena thermophila (strain SB210)</name>
    <dbReference type="NCBI Taxonomy" id="312017"/>
    <lineage>
        <taxon>Eukaryota</taxon>
        <taxon>Sar</taxon>
        <taxon>Alveolata</taxon>
        <taxon>Ciliophora</taxon>
        <taxon>Intramacronucleata</taxon>
        <taxon>Oligohymenophorea</taxon>
        <taxon>Hymenostomatida</taxon>
        <taxon>Tetrahymenina</taxon>
        <taxon>Tetrahymenidae</taxon>
        <taxon>Tetrahymena</taxon>
    </lineage>
</organism>
<dbReference type="GO" id="GO:0051959">
    <property type="term" value="F:dynein light intermediate chain binding"/>
    <property type="evidence" value="ECO:0007669"/>
    <property type="project" value="TreeGrafter"/>
</dbReference>
<dbReference type="PANTHER" id="PTHR18947:SF28">
    <property type="entry name" value="GIRDIN, ISOFORM A"/>
    <property type="match status" value="1"/>
</dbReference>
<keyword evidence="8" id="KW-1185">Reference proteome</keyword>
<dbReference type="PANTHER" id="PTHR18947">
    <property type="entry name" value="HOOK PROTEINS"/>
    <property type="match status" value="1"/>
</dbReference>
<dbReference type="GO" id="GO:0005815">
    <property type="term" value="C:microtubule organizing center"/>
    <property type="evidence" value="ECO:0007669"/>
    <property type="project" value="TreeGrafter"/>
</dbReference>